<feature type="transmembrane region" description="Helical" evidence="4">
    <location>
        <begin position="173"/>
        <end position="191"/>
    </location>
</feature>
<dbReference type="PaxDb" id="1123384-AJ81_03900"/>
<feature type="transmembrane region" description="Helical" evidence="4">
    <location>
        <begin position="392"/>
        <end position="413"/>
    </location>
</feature>
<dbReference type="InterPro" id="IPR036259">
    <property type="entry name" value="MFS_trans_sf"/>
</dbReference>
<evidence type="ECO:0000256" key="4">
    <source>
        <dbReference type="SAM" id="Phobius"/>
    </source>
</evidence>
<feature type="transmembrane region" description="Helical" evidence="4">
    <location>
        <begin position="147"/>
        <end position="167"/>
    </location>
</feature>
<dbReference type="PANTHER" id="PTHR11328:SF24">
    <property type="entry name" value="MAJOR FACILITATOR SUPERFAMILY (MFS) PROFILE DOMAIN-CONTAINING PROTEIN"/>
    <property type="match status" value="1"/>
</dbReference>
<name>A0A0X1KQK9_9THEM</name>
<dbReference type="EMBL" id="CP007141">
    <property type="protein sequence ID" value="AJC73490.1"/>
    <property type="molecule type" value="Genomic_DNA"/>
</dbReference>
<feature type="transmembrane region" description="Helical" evidence="4">
    <location>
        <begin position="103"/>
        <end position="126"/>
    </location>
</feature>
<feature type="transmembrane region" description="Helical" evidence="4">
    <location>
        <begin position="350"/>
        <end position="372"/>
    </location>
</feature>
<feature type="transmembrane region" description="Helical" evidence="4">
    <location>
        <begin position="73"/>
        <end position="91"/>
    </location>
</feature>
<evidence type="ECO:0000313" key="7">
    <source>
        <dbReference type="Proteomes" id="UP000077469"/>
    </source>
</evidence>
<dbReference type="CDD" id="cd17332">
    <property type="entry name" value="MFS_MelB_like"/>
    <property type="match status" value="1"/>
</dbReference>
<feature type="transmembrane region" description="Helical" evidence="4">
    <location>
        <begin position="218"/>
        <end position="243"/>
    </location>
</feature>
<gene>
    <name evidence="6" type="ORF">AJ81_03900</name>
</gene>
<dbReference type="Proteomes" id="UP000077469">
    <property type="component" value="Chromosome"/>
</dbReference>
<evidence type="ECO:0000256" key="3">
    <source>
        <dbReference type="ARBA" id="ARBA00023136"/>
    </source>
</evidence>
<dbReference type="InterPro" id="IPR020846">
    <property type="entry name" value="MFS_dom"/>
</dbReference>
<feature type="transmembrane region" description="Helical" evidence="4">
    <location>
        <begin position="7"/>
        <end position="29"/>
    </location>
</feature>
<reference evidence="6 7" key="1">
    <citation type="submission" date="2014-01" db="EMBL/GenBank/DDBJ databases">
        <title>Genome sequencing of Thermotog hypogea.</title>
        <authorList>
            <person name="Zhang X."/>
            <person name="Alvare G."/>
            <person name="Fristensky B."/>
            <person name="Chen L."/>
            <person name="Suen T."/>
            <person name="Chen Q."/>
            <person name="Ma K."/>
        </authorList>
    </citation>
    <scope>NUCLEOTIDE SEQUENCE [LARGE SCALE GENOMIC DNA]</scope>
    <source>
        <strain evidence="6 7">DSM 11164</strain>
    </source>
</reference>
<feature type="transmembrane region" description="Helical" evidence="4">
    <location>
        <begin position="255"/>
        <end position="272"/>
    </location>
</feature>
<keyword evidence="1 4" id="KW-0812">Transmembrane</keyword>
<evidence type="ECO:0000256" key="2">
    <source>
        <dbReference type="ARBA" id="ARBA00022989"/>
    </source>
</evidence>
<dbReference type="GO" id="GO:0015293">
    <property type="term" value="F:symporter activity"/>
    <property type="evidence" value="ECO:0007669"/>
    <property type="project" value="InterPro"/>
</dbReference>
<sequence length="438" mass="49072">MKDFLYSLGSFSAGLLSNPISTFAIFYYVDVLKAPVEKISLVMLLYGLWNAVNDPLFGYLSDITKTRWGRRRPYIFFFSLPLALSFAFFWAPPFDASKPTALVLYYAVMIFLFDSFFTIVILNWTALFPEMYPTLQQRAKVSALRQILGIPSLLIGVAATPMIVARLGWQKMGVIFAIVGGSLLYLSLLGVRENPKFYSKETLKLSEAIKHTFLNKSFITYVSASFLLQYTYTALLAALPFYAKYVLKLNETQTTLLLAMIFVFTFLLVPVWQRFTPKLGAKKTMMVSMILWAILLSGFAFIKTFVQGLILACCLALSLAGAFIILDIMIAEIADEDEVKTGRRREGMYFGANALIIRLGISLNSLIMGLVLSKSGYDPNLPVEGQPASAILGIRALCSFIPIAATLLGIFVLRKYPLEGEYLEQVKERLKQMHATET</sequence>
<organism evidence="6 7">
    <name type="scientific">Pseudothermotoga hypogea DSM 11164 = NBRC 106472</name>
    <dbReference type="NCBI Taxonomy" id="1123384"/>
    <lineage>
        <taxon>Bacteria</taxon>
        <taxon>Thermotogati</taxon>
        <taxon>Thermotogota</taxon>
        <taxon>Thermotogae</taxon>
        <taxon>Thermotogales</taxon>
        <taxon>Thermotogaceae</taxon>
        <taxon>Pseudothermotoga</taxon>
    </lineage>
</organism>
<dbReference type="PATRIC" id="fig|1123384.7.peg.763"/>
<keyword evidence="3 4" id="KW-0472">Membrane</keyword>
<keyword evidence="2 4" id="KW-1133">Transmembrane helix</keyword>
<feature type="transmembrane region" description="Helical" evidence="4">
    <location>
        <begin position="41"/>
        <end position="61"/>
    </location>
</feature>
<protein>
    <submittedName>
        <fullName evidence="6">MFS transporter</fullName>
    </submittedName>
</protein>
<dbReference type="Gene3D" id="1.20.1250.20">
    <property type="entry name" value="MFS general substrate transporter like domains"/>
    <property type="match status" value="2"/>
</dbReference>
<evidence type="ECO:0000313" key="6">
    <source>
        <dbReference type="EMBL" id="AJC73490.1"/>
    </source>
</evidence>
<dbReference type="InterPro" id="IPR039672">
    <property type="entry name" value="MFS_2"/>
</dbReference>
<feature type="domain" description="Major facilitator superfamily (MFS) profile" evidence="5">
    <location>
        <begin position="2"/>
        <end position="417"/>
    </location>
</feature>
<feature type="transmembrane region" description="Helical" evidence="4">
    <location>
        <begin position="284"/>
        <end position="302"/>
    </location>
</feature>
<dbReference type="RefSeq" id="WP_051368861.1">
    <property type="nucleotide sequence ID" value="NC_022795.1"/>
</dbReference>
<dbReference type="GO" id="GO:0008643">
    <property type="term" value="P:carbohydrate transport"/>
    <property type="evidence" value="ECO:0007669"/>
    <property type="project" value="InterPro"/>
</dbReference>
<dbReference type="PROSITE" id="PS50850">
    <property type="entry name" value="MFS"/>
    <property type="match status" value="1"/>
</dbReference>
<evidence type="ECO:0000256" key="1">
    <source>
        <dbReference type="ARBA" id="ARBA00022692"/>
    </source>
</evidence>
<dbReference type="KEGG" id="phy:AJ81_03900"/>
<accession>A0A0X1KQK9</accession>
<dbReference type="SUPFAM" id="SSF103473">
    <property type="entry name" value="MFS general substrate transporter"/>
    <property type="match status" value="1"/>
</dbReference>
<dbReference type="Pfam" id="PF13347">
    <property type="entry name" value="MFS_2"/>
    <property type="match status" value="1"/>
</dbReference>
<dbReference type="AlphaFoldDB" id="A0A0X1KQK9"/>
<dbReference type="STRING" id="1123384.AJ81_03900"/>
<dbReference type="OrthoDB" id="9764596at2"/>
<evidence type="ECO:0000259" key="5">
    <source>
        <dbReference type="PROSITE" id="PS50850"/>
    </source>
</evidence>
<keyword evidence="7" id="KW-1185">Reference proteome</keyword>
<proteinExistence type="predicted"/>
<dbReference type="PANTHER" id="PTHR11328">
    <property type="entry name" value="MAJOR FACILITATOR SUPERFAMILY DOMAIN-CONTAINING PROTEIN"/>
    <property type="match status" value="1"/>
</dbReference>
<dbReference type="GO" id="GO:0005886">
    <property type="term" value="C:plasma membrane"/>
    <property type="evidence" value="ECO:0007669"/>
    <property type="project" value="TreeGrafter"/>
</dbReference>
<feature type="transmembrane region" description="Helical" evidence="4">
    <location>
        <begin position="308"/>
        <end position="330"/>
    </location>
</feature>